<dbReference type="PRINTS" id="PR00469">
    <property type="entry name" value="PNDRDTASEII"/>
</dbReference>
<dbReference type="SUPFAM" id="SSF51905">
    <property type="entry name" value="FAD/NAD(P)-binding domain"/>
    <property type="match status" value="1"/>
</dbReference>
<proteinExistence type="predicted"/>
<dbReference type="GO" id="GO:0004174">
    <property type="term" value="F:electron-transferring-flavoprotein dehydrogenase activity"/>
    <property type="evidence" value="ECO:0007669"/>
    <property type="project" value="TreeGrafter"/>
</dbReference>
<reference evidence="2" key="1">
    <citation type="journal article" date="2021" name="Nat. Commun.">
        <title>Genetic determinants of endophytism in the Arabidopsis root mycobiome.</title>
        <authorList>
            <person name="Mesny F."/>
            <person name="Miyauchi S."/>
            <person name="Thiergart T."/>
            <person name="Pickel B."/>
            <person name="Atanasova L."/>
            <person name="Karlsson M."/>
            <person name="Huettel B."/>
            <person name="Barry K.W."/>
            <person name="Haridas S."/>
            <person name="Chen C."/>
            <person name="Bauer D."/>
            <person name="Andreopoulos W."/>
            <person name="Pangilinan J."/>
            <person name="LaButti K."/>
            <person name="Riley R."/>
            <person name="Lipzen A."/>
            <person name="Clum A."/>
            <person name="Drula E."/>
            <person name="Henrissat B."/>
            <person name="Kohler A."/>
            <person name="Grigoriev I.V."/>
            <person name="Martin F.M."/>
            <person name="Hacquard S."/>
        </authorList>
    </citation>
    <scope>NUCLEOTIDE SEQUENCE</scope>
    <source>
        <strain evidence="2">MPI-SDFR-AT-0117</strain>
    </source>
</reference>
<dbReference type="OrthoDB" id="202203at2759"/>
<comment type="caution">
    <text evidence="2">The sequence shown here is derived from an EMBL/GenBank/DDBJ whole genome shotgun (WGS) entry which is preliminary data.</text>
</comment>
<dbReference type="Gene3D" id="3.50.50.100">
    <property type="match status" value="1"/>
</dbReference>
<dbReference type="PANTHER" id="PTHR43735:SF11">
    <property type="entry name" value="HYPOTHETICAL OXIDOREDUCTASE (EUROFUNG)"/>
    <property type="match status" value="1"/>
</dbReference>
<keyword evidence="3" id="KW-1185">Reference proteome</keyword>
<dbReference type="EMBL" id="JAGSXJ010000019">
    <property type="protein sequence ID" value="KAH6681205.1"/>
    <property type="molecule type" value="Genomic_DNA"/>
</dbReference>
<dbReference type="GO" id="GO:0005737">
    <property type="term" value="C:cytoplasm"/>
    <property type="evidence" value="ECO:0007669"/>
    <property type="project" value="TreeGrafter"/>
</dbReference>
<dbReference type="InterPro" id="IPR023753">
    <property type="entry name" value="FAD/NAD-binding_dom"/>
</dbReference>
<organism evidence="2 3">
    <name type="scientific">Plectosphaerella plurivora</name>
    <dbReference type="NCBI Taxonomy" id="936078"/>
    <lineage>
        <taxon>Eukaryota</taxon>
        <taxon>Fungi</taxon>
        <taxon>Dikarya</taxon>
        <taxon>Ascomycota</taxon>
        <taxon>Pezizomycotina</taxon>
        <taxon>Sordariomycetes</taxon>
        <taxon>Hypocreomycetidae</taxon>
        <taxon>Glomerellales</taxon>
        <taxon>Plectosphaerellaceae</taxon>
        <taxon>Plectosphaerella</taxon>
    </lineage>
</organism>
<dbReference type="GO" id="GO:0050660">
    <property type="term" value="F:flavin adenine dinucleotide binding"/>
    <property type="evidence" value="ECO:0007669"/>
    <property type="project" value="TreeGrafter"/>
</dbReference>
<protein>
    <submittedName>
        <fullName evidence="2">Oxidoreductase</fullName>
    </submittedName>
</protein>
<accession>A0A9P9A6H6</accession>
<dbReference type="AlphaFoldDB" id="A0A9P9A6H6"/>
<gene>
    <name evidence="2" type="ORF">F5X68DRAFT_156245</name>
</gene>
<evidence type="ECO:0000313" key="2">
    <source>
        <dbReference type="EMBL" id="KAH6681205.1"/>
    </source>
</evidence>
<name>A0A9P9A6H6_9PEZI</name>
<evidence type="ECO:0000313" key="3">
    <source>
        <dbReference type="Proteomes" id="UP000770015"/>
    </source>
</evidence>
<dbReference type="InterPro" id="IPR036188">
    <property type="entry name" value="FAD/NAD-bd_sf"/>
</dbReference>
<feature type="domain" description="FAD/NAD(P)-binding" evidence="1">
    <location>
        <begin position="54"/>
        <end position="348"/>
    </location>
</feature>
<dbReference type="PRINTS" id="PR00368">
    <property type="entry name" value="FADPNR"/>
</dbReference>
<dbReference type="PANTHER" id="PTHR43735">
    <property type="entry name" value="APOPTOSIS-INDUCING FACTOR 1"/>
    <property type="match status" value="1"/>
</dbReference>
<dbReference type="Pfam" id="PF07992">
    <property type="entry name" value="Pyr_redox_2"/>
    <property type="match status" value="1"/>
</dbReference>
<dbReference type="Proteomes" id="UP000770015">
    <property type="component" value="Unassembled WGS sequence"/>
</dbReference>
<evidence type="ECO:0000259" key="1">
    <source>
        <dbReference type="Pfam" id="PF07992"/>
    </source>
</evidence>
<sequence>MLVKIRKGVLFAKLIGAYFSLIYDHLRRTYAVRNSTKPTQGLKGSEEGSAEPRTVVIIGASFSGYHAARLIASSLPLDGSWRIVIIEPNHHYQFTWTLPRFCVVEGHEDKTFVPYGPYLPPAAKEFVRWVHERVESITDRDVKIEGTGENISYDYLVVATGAGVGLTLPSRVGAVGKAKGVELLQGIQRRIKESKKLVVVGGGAAGVELATDAKQHYPEKSVTLVHSRGAVMHRFGPELQAAALKGLEALGVQVLLGERTVTEDEDAGILTLRSGKTLEFDFCVNCTGQKPSSELLRGIAPDALLESGHIRVKPTLQVDSPSLSNVYACGDVAQTGVRNPNARSAMKQAQYVADNITLAIKGQEPTYKYTPQWADSVIKLTLGLDKSITHLSDGKTELLFHGKEKDETLMIRQVWLHMGATPYEDVDQAGKPVDSASIADTTREAVNQVP</sequence>